<name>A0A1V9XCQ7_9ACAR</name>
<dbReference type="PROSITE" id="PS00027">
    <property type="entry name" value="HOMEOBOX_1"/>
    <property type="match status" value="1"/>
</dbReference>
<keyword evidence="3 5" id="KW-0371">Homeobox</keyword>
<dbReference type="InParanoid" id="A0A1V9XCQ7"/>
<dbReference type="Proteomes" id="UP000192247">
    <property type="component" value="Unassembled WGS sequence"/>
</dbReference>
<gene>
    <name evidence="9" type="ORF">BIW11_11155</name>
</gene>
<evidence type="ECO:0000256" key="4">
    <source>
        <dbReference type="ARBA" id="ARBA00023242"/>
    </source>
</evidence>
<dbReference type="PANTHER" id="PTHR24333">
    <property type="entry name" value="HOMEO BOX HB9 LIKE A-RELATED"/>
    <property type="match status" value="1"/>
</dbReference>
<dbReference type="PANTHER" id="PTHR24333:SF8">
    <property type="entry name" value="HOMEOBOX PROTEIN CEH-62"/>
    <property type="match status" value="1"/>
</dbReference>
<dbReference type="Gene3D" id="1.10.10.60">
    <property type="entry name" value="Homeodomain-like"/>
    <property type="match status" value="1"/>
</dbReference>
<evidence type="ECO:0000259" key="8">
    <source>
        <dbReference type="PROSITE" id="PS50071"/>
    </source>
</evidence>
<reference evidence="9 10" key="1">
    <citation type="journal article" date="2017" name="Gigascience">
        <title>Draft genome of the honey bee ectoparasitic mite, Tropilaelaps mercedesae, is shaped by the parasitic life history.</title>
        <authorList>
            <person name="Dong X."/>
            <person name="Armstrong S.D."/>
            <person name="Xia D."/>
            <person name="Makepeace B.L."/>
            <person name="Darby A.C."/>
            <person name="Kadowaki T."/>
        </authorList>
    </citation>
    <scope>NUCLEOTIDE SEQUENCE [LARGE SCALE GENOMIC DNA]</scope>
    <source>
        <strain evidence="9">Wuxi-XJTLU</strain>
    </source>
</reference>
<comment type="subcellular location">
    <subcellularLocation>
        <location evidence="1 5 6">Nucleus</location>
    </subcellularLocation>
</comment>
<dbReference type="PRINTS" id="PR00024">
    <property type="entry name" value="HOMEOBOX"/>
</dbReference>
<dbReference type="SMART" id="SM00389">
    <property type="entry name" value="HOX"/>
    <property type="match status" value="1"/>
</dbReference>
<keyword evidence="4 5" id="KW-0539">Nucleus</keyword>
<dbReference type="GO" id="GO:0000981">
    <property type="term" value="F:DNA-binding transcription factor activity, RNA polymerase II-specific"/>
    <property type="evidence" value="ECO:0007669"/>
    <property type="project" value="InterPro"/>
</dbReference>
<evidence type="ECO:0000256" key="5">
    <source>
        <dbReference type="PROSITE-ProRule" id="PRU00108"/>
    </source>
</evidence>
<dbReference type="PROSITE" id="PS50071">
    <property type="entry name" value="HOMEOBOX_2"/>
    <property type="match status" value="1"/>
</dbReference>
<evidence type="ECO:0000256" key="3">
    <source>
        <dbReference type="ARBA" id="ARBA00023155"/>
    </source>
</evidence>
<dbReference type="InterPro" id="IPR050848">
    <property type="entry name" value="Homeobox_TF"/>
</dbReference>
<dbReference type="Pfam" id="PF00046">
    <property type="entry name" value="Homeodomain"/>
    <property type="match status" value="1"/>
</dbReference>
<feature type="domain" description="Homeobox" evidence="8">
    <location>
        <begin position="136"/>
        <end position="196"/>
    </location>
</feature>
<feature type="DNA-binding region" description="Homeobox" evidence="5">
    <location>
        <begin position="138"/>
        <end position="197"/>
    </location>
</feature>
<proteinExistence type="predicted"/>
<sequence>MDLRTERGMLDSSDTGVSRTEEPQRTSFMIEDILAERQCSGDDPGDSMGIVHTGPESTLGMAMPMGVPGLHYVDFRAGMFYPEWFRVPKNGLNMSASPPQLSSPGVGVTYCGESVSSGGPLLHPSSRDLPSPSLRCRGRKARTVFTDRQLEGLEAKFASQRYLSTPERLELAAALDLSETQVKTWFQNRRMKHKKLLRKVQTTTNH</sequence>
<dbReference type="EMBL" id="MNPL01015213">
    <property type="protein sequence ID" value="OQR71183.1"/>
    <property type="molecule type" value="Genomic_DNA"/>
</dbReference>
<comment type="caution">
    <text evidence="9">The sequence shown here is derived from an EMBL/GenBank/DDBJ whole genome shotgun (WGS) entry which is preliminary data.</text>
</comment>
<evidence type="ECO:0000256" key="7">
    <source>
        <dbReference type="SAM" id="MobiDB-lite"/>
    </source>
</evidence>
<evidence type="ECO:0000256" key="1">
    <source>
        <dbReference type="ARBA" id="ARBA00004123"/>
    </source>
</evidence>
<dbReference type="InterPro" id="IPR017970">
    <property type="entry name" value="Homeobox_CS"/>
</dbReference>
<dbReference type="STRING" id="418985.A0A1V9XCQ7"/>
<feature type="region of interest" description="Disordered" evidence="7">
    <location>
        <begin position="1"/>
        <end position="23"/>
    </location>
</feature>
<dbReference type="InterPro" id="IPR020479">
    <property type="entry name" value="HD_metazoa"/>
</dbReference>
<protein>
    <submittedName>
        <fullName evidence="9">Brain-specific homeobox protein-like</fullName>
    </submittedName>
</protein>
<organism evidence="9 10">
    <name type="scientific">Tropilaelaps mercedesae</name>
    <dbReference type="NCBI Taxonomy" id="418985"/>
    <lineage>
        <taxon>Eukaryota</taxon>
        <taxon>Metazoa</taxon>
        <taxon>Ecdysozoa</taxon>
        <taxon>Arthropoda</taxon>
        <taxon>Chelicerata</taxon>
        <taxon>Arachnida</taxon>
        <taxon>Acari</taxon>
        <taxon>Parasitiformes</taxon>
        <taxon>Mesostigmata</taxon>
        <taxon>Gamasina</taxon>
        <taxon>Dermanyssoidea</taxon>
        <taxon>Laelapidae</taxon>
        <taxon>Tropilaelaps</taxon>
    </lineage>
</organism>
<evidence type="ECO:0000256" key="2">
    <source>
        <dbReference type="ARBA" id="ARBA00023125"/>
    </source>
</evidence>
<keyword evidence="2 5" id="KW-0238">DNA-binding</keyword>
<dbReference type="GO" id="GO:0005634">
    <property type="term" value="C:nucleus"/>
    <property type="evidence" value="ECO:0007669"/>
    <property type="project" value="UniProtKB-SubCell"/>
</dbReference>
<dbReference type="AlphaFoldDB" id="A0A1V9XCQ7"/>
<dbReference type="SUPFAM" id="SSF46689">
    <property type="entry name" value="Homeodomain-like"/>
    <property type="match status" value="1"/>
</dbReference>
<dbReference type="OrthoDB" id="6159439at2759"/>
<evidence type="ECO:0000313" key="9">
    <source>
        <dbReference type="EMBL" id="OQR71183.1"/>
    </source>
</evidence>
<dbReference type="CDD" id="cd00086">
    <property type="entry name" value="homeodomain"/>
    <property type="match status" value="1"/>
</dbReference>
<dbReference type="InterPro" id="IPR009057">
    <property type="entry name" value="Homeodomain-like_sf"/>
</dbReference>
<evidence type="ECO:0000313" key="10">
    <source>
        <dbReference type="Proteomes" id="UP000192247"/>
    </source>
</evidence>
<keyword evidence="10" id="KW-1185">Reference proteome</keyword>
<evidence type="ECO:0000256" key="6">
    <source>
        <dbReference type="RuleBase" id="RU000682"/>
    </source>
</evidence>
<accession>A0A1V9XCQ7</accession>
<dbReference type="GO" id="GO:0003677">
    <property type="term" value="F:DNA binding"/>
    <property type="evidence" value="ECO:0007669"/>
    <property type="project" value="UniProtKB-UniRule"/>
</dbReference>
<dbReference type="InterPro" id="IPR001356">
    <property type="entry name" value="HD"/>
</dbReference>